<sequence>MHTRIDSVLYQHSTIALAALEQNCSESMSLGSLVCSTCAVATETTDALLWEGNCWVQVVVFWSIPYDGLPDGGIVFDLLLADSAGVALLSISELVTVAAVDQQAISIVMSSAVWSILGKFSQTIPEVVEGDGGVSWQDGDPPRPNPCRSRYPPSKKSTGNGLALERIRNNYNKLIDNKRPVKQLLIFQNGCNV</sequence>
<evidence type="ECO:0000313" key="3">
    <source>
        <dbReference type="Proteomes" id="UP000648187"/>
    </source>
</evidence>
<organism evidence="2 3">
    <name type="scientific">Spodoptera exigua</name>
    <name type="common">Beet armyworm</name>
    <name type="synonym">Noctua fulgens</name>
    <dbReference type="NCBI Taxonomy" id="7107"/>
    <lineage>
        <taxon>Eukaryota</taxon>
        <taxon>Metazoa</taxon>
        <taxon>Ecdysozoa</taxon>
        <taxon>Arthropoda</taxon>
        <taxon>Hexapoda</taxon>
        <taxon>Insecta</taxon>
        <taxon>Pterygota</taxon>
        <taxon>Neoptera</taxon>
        <taxon>Endopterygota</taxon>
        <taxon>Lepidoptera</taxon>
        <taxon>Glossata</taxon>
        <taxon>Ditrysia</taxon>
        <taxon>Noctuoidea</taxon>
        <taxon>Noctuidae</taxon>
        <taxon>Amphipyrinae</taxon>
        <taxon>Spodoptera</taxon>
    </lineage>
</organism>
<protein>
    <submittedName>
        <fullName evidence="2">Uncharacterized protein</fullName>
    </submittedName>
</protein>
<evidence type="ECO:0000313" key="2">
    <source>
        <dbReference type="EMBL" id="KAF9415882.1"/>
    </source>
</evidence>
<comment type="caution">
    <text evidence="2">The sequence shown here is derived from an EMBL/GenBank/DDBJ whole genome shotgun (WGS) entry which is preliminary data.</text>
</comment>
<keyword evidence="3" id="KW-1185">Reference proteome</keyword>
<gene>
    <name evidence="2" type="ORF">HW555_006634</name>
</gene>
<reference evidence="2" key="1">
    <citation type="submission" date="2020-08" db="EMBL/GenBank/DDBJ databases">
        <title>Spodoptera exigua strain:BAW_Kor-Di-RS1 Genome sequencing and assembly.</title>
        <authorList>
            <person name="Kim J."/>
            <person name="Nam H.Y."/>
            <person name="Kwon M."/>
            <person name="Choi J.H."/>
            <person name="Cho S.R."/>
            <person name="Kim G.-H."/>
        </authorList>
    </citation>
    <scope>NUCLEOTIDE SEQUENCE</scope>
    <source>
        <strain evidence="2">BAW_Kor-Di-RS1</strain>
        <tissue evidence="2">Whole-body</tissue>
    </source>
</reference>
<name>A0A835GGP9_SPOEX</name>
<evidence type="ECO:0000256" key="1">
    <source>
        <dbReference type="SAM" id="MobiDB-lite"/>
    </source>
</evidence>
<dbReference type="AlphaFoldDB" id="A0A835GGP9"/>
<feature type="region of interest" description="Disordered" evidence="1">
    <location>
        <begin position="131"/>
        <end position="160"/>
    </location>
</feature>
<proteinExistence type="predicted"/>
<accession>A0A835GGP9</accession>
<dbReference type="EMBL" id="JACKWZ010000100">
    <property type="protein sequence ID" value="KAF9415882.1"/>
    <property type="molecule type" value="Genomic_DNA"/>
</dbReference>
<dbReference type="Proteomes" id="UP000648187">
    <property type="component" value="Unassembled WGS sequence"/>
</dbReference>